<proteinExistence type="predicted"/>
<dbReference type="GO" id="GO:0005829">
    <property type="term" value="C:cytosol"/>
    <property type="evidence" value="ECO:0007669"/>
    <property type="project" value="TreeGrafter"/>
</dbReference>
<evidence type="ECO:0000256" key="2">
    <source>
        <dbReference type="ARBA" id="ARBA00022840"/>
    </source>
</evidence>
<dbReference type="Gene3D" id="3.40.50.300">
    <property type="entry name" value="P-loop containing nucleotide triphosphate hydrolases"/>
    <property type="match status" value="1"/>
</dbReference>
<keyword evidence="4" id="KW-0966">Cell projection</keyword>
<dbReference type="GO" id="GO:0051782">
    <property type="term" value="P:negative regulation of cell division"/>
    <property type="evidence" value="ECO:0007669"/>
    <property type="project" value="TreeGrafter"/>
</dbReference>
<dbReference type="Pfam" id="PF01656">
    <property type="entry name" value="CbiA"/>
    <property type="match status" value="1"/>
</dbReference>
<dbReference type="RefSeq" id="WP_097059603.1">
    <property type="nucleotide sequence ID" value="NZ_BMLC01000002.1"/>
</dbReference>
<dbReference type="PANTHER" id="PTHR43384">
    <property type="entry name" value="SEPTUM SITE-DETERMINING PROTEIN MIND HOMOLOG, CHLOROPLASTIC-RELATED"/>
    <property type="match status" value="1"/>
</dbReference>
<dbReference type="OrthoDB" id="3217709at2"/>
<keyword evidence="1" id="KW-0547">Nucleotide-binding</keyword>
<dbReference type="GO" id="GO:0016887">
    <property type="term" value="F:ATP hydrolysis activity"/>
    <property type="evidence" value="ECO:0007669"/>
    <property type="project" value="TreeGrafter"/>
</dbReference>
<evidence type="ECO:0000259" key="3">
    <source>
        <dbReference type="Pfam" id="PF01656"/>
    </source>
</evidence>
<keyword evidence="5" id="KW-1185">Reference proteome</keyword>
<reference evidence="4 5" key="1">
    <citation type="submission" date="2017-09" db="EMBL/GenBank/DDBJ databases">
        <authorList>
            <person name="Ehlers B."/>
            <person name="Leendertz F.H."/>
        </authorList>
    </citation>
    <scope>NUCLEOTIDE SEQUENCE [LARGE SCALE GENOMIC DNA]</scope>
    <source>
        <strain evidence="4 5">CGMCC 1.05381</strain>
    </source>
</reference>
<evidence type="ECO:0000256" key="1">
    <source>
        <dbReference type="ARBA" id="ARBA00022741"/>
    </source>
</evidence>
<sequence>MARIAIALPVALEDRVSDDAVRHGHDVVARSASALELASLVGPVAPDIVIVASEPRYLTDRVLASCDDAGVRLIALATDDAGRRHAASLGIFESMDAASPWPDIEKVIAGAGRELIPALRRAARGSVIAVWGPAGSPGRTTIAIGIAAELAAMGHSVALADVDTHGASIAPALGMLDEAPGFAAACRLAGNDTLTQLELERIAQRYESTLGGFWVLTGIGRPSRWPELSGERVATTIARCRSWVDYTILDTSSSLENDEEISSDLFAPRRNAAAVTAVREADSIVAVGSADPVGLSRFLRAHVDMIETASTNDVTVVMNRIRASAIGMNPHAQVTQTLSRFGGIESPVLVPHDQAGLDGAVLSGRTLADSAPRSPARTAIRSMVMSRLVPEPPPERRSLRSRFRLARATG</sequence>
<dbReference type="SUPFAM" id="SSF52540">
    <property type="entry name" value="P-loop containing nucleoside triphosphate hydrolases"/>
    <property type="match status" value="1"/>
</dbReference>
<gene>
    <name evidence="4" type="ORF">SAMN06296378_0475</name>
</gene>
<dbReference type="GO" id="GO:0005524">
    <property type="term" value="F:ATP binding"/>
    <property type="evidence" value="ECO:0007669"/>
    <property type="project" value="UniProtKB-KW"/>
</dbReference>
<organism evidence="4 5">
    <name type="scientific">Salinibacterium xinjiangense</name>
    <dbReference type="NCBI Taxonomy" id="386302"/>
    <lineage>
        <taxon>Bacteria</taxon>
        <taxon>Bacillati</taxon>
        <taxon>Actinomycetota</taxon>
        <taxon>Actinomycetes</taxon>
        <taxon>Micrococcales</taxon>
        <taxon>Microbacteriaceae</taxon>
        <taxon>Salinibacterium</taxon>
    </lineage>
</organism>
<dbReference type="AlphaFoldDB" id="A0A2C8YR10"/>
<dbReference type="PANTHER" id="PTHR43384:SF6">
    <property type="entry name" value="SEPTUM SITE-DETERMINING PROTEIN MIND HOMOLOG, CHLOROPLASTIC"/>
    <property type="match status" value="1"/>
</dbReference>
<dbReference type="InterPro" id="IPR027417">
    <property type="entry name" value="P-loop_NTPase"/>
</dbReference>
<name>A0A2C8YR10_9MICO</name>
<keyword evidence="2" id="KW-0067">ATP-binding</keyword>
<evidence type="ECO:0000313" key="4">
    <source>
        <dbReference type="EMBL" id="SOE52902.1"/>
    </source>
</evidence>
<dbReference type="Proteomes" id="UP000219440">
    <property type="component" value="Unassembled WGS sequence"/>
</dbReference>
<accession>A0A2C8YR10</accession>
<keyword evidence="4" id="KW-0969">Cilium</keyword>
<evidence type="ECO:0000313" key="5">
    <source>
        <dbReference type="Proteomes" id="UP000219440"/>
    </source>
</evidence>
<keyword evidence="4" id="KW-0282">Flagellum</keyword>
<protein>
    <submittedName>
        <fullName evidence="4">MinD-like ATPase involved in chromosome partitioning or flagellar assembly</fullName>
    </submittedName>
</protein>
<feature type="domain" description="CobQ/CobB/MinD/ParA nucleotide binding" evidence="3">
    <location>
        <begin position="128"/>
        <end position="343"/>
    </location>
</feature>
<dbReference type="GO" id="GO:0009898">
    <property type="term" value="C:cytoplasmic side of plasma membrane"/>
    <property type="evidence" value="ECO:0007669"/>
    <property type="project" value="TreeGrafter"/>
</dbReference>
<dbReference type="EMBL" id="OCST01000001">
    <property type="protein sequence ID" value="SOE52902.1"/>
    <property type="molecule type" value="Genomic_DNA"/>
</dbReference>
<dbReference type="InterPro" id="IPR050625">
    <property type="entry name" value="ParA/MinD_ATPase"/>
</dbReference>
<dbReference type="InterPro" id="IPR002586">
    <property type="entry name" value="CobQ/CobB/MinD/ParA_Nub-bd_dom"/>
</dbReference>